<evidence type="ECO:0000313" key="8">
    <source>
        <dbReference type="Proteomes" id="UP001548587"/>
    </source>
</evidence>
<dbReference type="Pfam" id="PF00155">
    <property type="entry name" value="Aminotran_1_2"/>
    <property type="match status" value="1"/>
</dbReference>
<name>A0ABV2C545_9BURK</name>
<dbReference type="EMBL" id="JBEWCH010000003">
    <property type="protein sequence ID" value="MET1473849.1"/>
    <property type="molecule type" value="Genomic_DNA"/>
</dbReference>
<keyword evidence="3" id="KW-0805">Transcription regulation</keyword>
<dbReference type="InterPro" id="IPR036388">
    <property type="entry name" value="WH-like_DNA-bd_sf"/>
</dbReference>
<gene>
    <name evidence="7" type="ORF">ABXL37_06280</name>
</gene>
<dbReference type="Proteomes" id="UP001548587">
    <property type="component" value="Unassembled WGS sequence"/>
</dbReference>
<dbReference type="PROSITE" id="PS50949">
    <property type="entry name" value="HTH_GNTR"/>
    <property type="match status" value="1"/>
</dbReference>
<keyword evidence="7" id="KW-0808">Transferase</keyword>
<dbReference type="RefSeq" id="WP_245170134.1">
    <property type="nucleotide sequence ID" value="NZ_JBEWCH010000003.1"/>
</dbReference>
<dbReference type="CDD" id="cd00609">
    <property type="entry name" value="AAT_like"/>
    <property type="match status" value="1"/>
</dbReference>
<dbReference type="PANTHER" id="PTHR46577:SF2">
    <property type="entry name" value="TRANSCRIPTIONAL REGULATORY PROTEIN"/>
    <property type="match status" value="1"/>
</dbReference>
<dbReference type="InterPro" id="IPR000524">
    <property type="entry name" value="Tscrpt_reg_HTH_GntR"/>
</dbReference>
<comment type="caution">
    <text evidence="7">The sequence shown here is derived from an EMBL/GenBank/DDBJ whole genome shotgun (WGS) entry which is preliminary data.</text>
</comment>
<evidence type="ECO:0000259" key="6">
    <source>
        <dbReference type="PROSITE" id="PS50949"/>
    </source>
</evidence>
<dbReference type="GO" id="GO:0008483">
    <property type="term" value="F:transaminase activity"/>
    <property type="evidence" value="ECO:0007669"/>
    <property type="project" value="UniProtKB-KW"/>
</dbReference>
<dbReference type="SUPFAM" id="SSF53383">
    <property type="entry name" value="PLP-dependent transferases"/>
    <property type="match status" value="1"/>
</dbReference>
<sequence length="513" mass="55632">MRPSAPIPAPPAPSRTRVETVMDTLRARIASRALMPGARVPSIRMMADALDVSKSTVVDAYERLASEGVLVARRGSGFYVSGHAPPLALAELGPRLDRELDPLWLSRQSLEAAPTSVKPGCGWLPSSWLPDESLRRALRAVSRDEADALTDYATPLGLPALRQQLAWRLAQHGVHAEPAQIMLTDGGTHALDLVCRLLLEPGDTVVLDDPCYFNFQALLRAHRARIVSVPFTPNGPDLVRFEQALAEHRPRLYITNAALHNPTGATLAPPVAHRLLTLAAEHGLLIVEDDIFADFESTPAPRLAAFDGLSRVVSIGSFSKTLSAAIRCGYVAARPEWIDALVDLKLATSFGNAQIGANVVHRLLIDGTYRRHLDSLRARLADAMGETIRRLARAGLGIWTEPRGGLFVWAQLPDGLDAARVARHALDHDVVLAPGDVFSVSRSASSYMRFNVSRCKGPAVFDALARAMEAVRRASHDTEAPSDAHARTACHSLSASDRIRRSGTFERAPRDAT</sequence>
<comment type="similarity">
    <text evidence="1">In the C-terminal section; belongs to the class-I pyridoxal-phosphate-dependent aminotransferase family.</text>
</comment>
<dbReference type="Gene3D" id="1.10.10.10">
    <property type="entry name" value="Winged helix-like DNA-binding domain superfamily/Winged helix DNA-binding domain"/>
    <property type="match status" value="1"/>
</dbReference>
<dbReference type="PANTHER" id="PTHR46577">
    <property type="entry name" value="HTH-TYPE TRANSCRIPTIONAL REGULATORY PROTEIN GABR"/>
    <property type="match status" value="1"/>
</dbReference>
<proteinExistence type="inferred from homology"/>
<keyword evidence="5" id="KW-0804">Transcription</keyword>
<dbReference type="Gene3D" id="3.90.1150.10">
    <property type="entry name" value="Aspartate Aminotransferase, domain 1"/>
    <property type="match status" value="1"/>
</dbReference>
<dbReference type="InterPro" id="IPR015421">
    <property type="entry name" value="PyrdxlP-dep_Trfase_major"/>
</dbReference>
<dbReference type="InterPro" id="IPR051446">
    <property type="entry name" value="HTH_trans_reg/aminotransferase"/>
</dbReference>
<keyword evidence="8" id="KW-1185">Reference proteome</keyword>
<evidence type="ECO:0000256" key="1">
    <source>
        <dbReference type="ARBA" id="ARBA00005384"/>
    </source>
</evidence>
<dbReference type="SMART" id="SM00345">
    <property type="entry name" value="HTH_GNTR"/>
    <property type="match status" value="1"/>
</dbReference>
<keyword evidence="7" id="KW-0032">Aminotransferase</keyword>
<evidence type="ECO:0000313" key="7">
    <source>
        <dbReference type="EMBL" id="MET1473849.1"/>
    </source>
</evidence>
<dbReference type="InterPro" id="IPR015422">
    <property type="entry name" value="PyrdxlP-dep_Trfase_small"/>
</dbReference>
<evidence type="ECO:0000256" key="3">
    <source>
        <dbReference type="ARBA" id="ARBA00023015"/>
    </source>
</evidence>
<dbReference type="SUPFAM" id="SSF46785">
    <property type="entry name" value="Winged helix' DNA-binding domain"/>
    <property type="match status" value="1"/>
</dbReference>
<keyword evidence="2" id="KW-0663">Pyridoxal phosphate</keyword>
<feature type="domain" description="HTH gntR-type" evidence="6">
    <location>
        <begin position="15"/>
        <end position="83"/>
    </location>
</feature>
<dbReference type="InterPro" id="IPR036390">
    <property type="entry name" value="WH_DNA-bd_sf"/>
</dbReference>
<organism evidence="7 8">
    <name type="scientific">Burkholderia sola</name>
    <dbReference type="NCBI Taxonomy" id="2843302"/>
    <lineage>
        <taxon>Bacteria</taxon>
        <taxon>Pseudomonadati</taxon>
        <taxon>Pseudomonadota</taxon>
        <taxon>Betaproteobacteria</taxon>
        <taxon>Burkholderiales</taxon>
        <taxon>Burkholderiaceae</taxon>
        <taxon>Burkholderia</taxon>
        <taxon>Burkholderia cepacia complex</taxon>
    </lineage>
</organism>
<keyword evidence="4" id="KW-0238">DNA-binding</keyword>
<dbReference type="Gene3D" id="3.40.640.10">
    <property type="entry name" value="Type I PLP-dependent aspartate aminotransferase-like (Major domain)"/>
    <property type="match status" value="1"/>
</dbReference>
<evidence type="ECO:0000256" key="5">
    <source>
        <dbReference type="ARBA" id="ARBA00023163"/>
    </source>
</evidence>
<accession>A0ABV2C545</accession>
<evidence type="ECO:0000256" key="4">
    <source>
        <dbReference type="ARBA" id="ARBA00023125"/>
    </source>
</evidence>
<protein>
    <submittedName>
        <fullName evidence="7">PLP-dependent aminotransferase family protein</fullName>
    </submittedName>
</protein>
<dbReference type="InterPro" id="IPR015424">
    <property type="entry name" value="PyrdxlP-dep_Trfase"/>
</dbReference>
<dbReference type="InterPro" id="IPR004839">
    <property type="entry name" value="Aminotransferase_I/II_large"/>
</dbReference>
<evidence type="ECO:0000256" key="2">
    <source>
        <dbReference type="ARBA" id="ARBA00022898"/>
    </source>
</evidence>
<dbReference type="CDD" id="cd07377">
    <property type="entry name" value="WHTH_GntR"/>
    <property type="match status" value="1"/>
</dbReference>
<dbReference type="Pfam" id="PF00392">
    <property type="entry name" value="GntR"/>
    <property type="match status" value="1"/>
</dbReference>
<reference evidence="7 8" key="1">
    <citation type="submission" date="2024-06" db="EMBL/GenBank/DDBJ databases">
        <title>Burkholderia sola in Mexico.</title>
        <authorList>
            <person name="Estrada P."/>
        </authorList>
    </citation>
    <scope>NUCLEOTIDE SEQUENCE [LARGE SCALE GENOMIC DNA]</scope>
    <source>
        <strain evidence="7 8">CpTa8-5</strain>
    </source>
</reference>